<dbReference type="EMBL" id="HBUF01006563">
    <property type="protein sequence ID" value="CAG6607105.1"/>
    <property type="molecule type" value="Transcribed_RNA"/>
</dbReference>
<reference evidence="1" key="1">
    <citation type="submission" date="2021-05" db="EMBL/GenBank/DDBJ databases">
        <authorList>
            <person name="Alioto T."/>
            <person name="Alioto T."/>
            <person name="Gomez Garrido J."/>
        </authorList>
    </citation>
    <scope>NUCLEOTIDE SEQUENCE</scope>
</reference>
<sequence length="103" mass="11750">MYFIIEVNNNMCKKLGIKHGGRKSLIDTRAQQAHKLQQKKTLINTKVVSLNNFIMKLLESFTANVAKQLLLLCSSYALVLSKLHCISSFNVLYIAIYSAWFII</sequence>
<organism evidence="1">
    <name type="scientific">Cacopsylla melanoneura</name>
    <dbReference type="NCBI Taxonomy" id="428564"/>
    <lineage>
        <taxon>Eukaryota</taxon>
        <taxon>Metazoa</taxon>
        <taxon>Ecdysozoa</taxon>
        <taxon>Arthropoda</taxon>
        <taxon>Hexapoda</taxon>
        <taxon>Insecta</taxon>
        <taxon>Pterygota</taxon>
        <taxon>Neoptera</taxon>
        <taxon>Paraneoptera</taxon>
        <taxon>Hemiptera</taxon>
        <taxon>Sternorrhyncha</taxon>
        <taxon>Psylloidea</taxon>
        <taxon>Psyllidae</taxon>
        <taxon>Psyllinae</taxon>
        <taxon>Cacopsylla</taxon>
    </lineage>
</organism>
<name>A0A8D8PMM0_9HEMI</name>
<dbReference type="EMBL" id="HBUF01006565">
    <property type="protein sequence ID" value="CAG6607106.1"/>
    <property type="molecule type" value="Transcribed_RNA"/>
</dbReference>
<evidence type="ECO:0000313" key="1">
    <source>
        <dbReference type="EMBL" id="CAG6607105.1"/>
    </source>
</evidence>
<proteinExistence type="predicted"/>
<protein>
    <submittedName>
        <fullName evidence="1">Uncharacterized protein</fullName>
    </submittedName>
</protein>
<dbReference type="AlphaFoldDB" id="A0A8D8PMM0"/>
<accession>A0A8D8PMM0</accession>